<feature type="compositionally biased region" description="Basic and acidic residues" evidence="1">
    <location>
        <begin position="123"/>
        <end position="149"/>
    </location>
</feature>
<organism evidence="2 3">
    <name type="scientific">Colletotrichum kahawae</name>
    <name type="common">Coffee berry disease fungus</name>
    <dbReference type="NCBI Taxonomy" id="34407"/>
    <lineage>
        <taxon>Eukaryota</taxon>
        <taxon>Fungi</taxon>
        <taxon>Dikarya</taxon>
        <taxon>Ascomycota</taxon>
        <taxon>Pezizomycotina</taxon>
        <taxon>Sordariomycetes</taxon>
        <taxon>Hypocreomycetidae</taxon>
        <taxon>Glomerellales</taxon>
        <taxon>Glomerellaceae</taxon>
        <taxon>Colletotrichum</taxon>
        <taxon>Colletotrichum gloeosporioides species complex</taxon>
    </lineage>
</organism>
<dbReference type="Proteomes" id="UP001281614">
    <property type="component" value="Unassembled WGS sequence"/>
</dbReference>
<gene>
    <name evidence="2" type="ORF">CKAH01_07818</name>
</gene>
<evidence type="ECO:0000313" key="2">
    <source>
        <dbReference type="EMBL" id="KAK2736064.1"/>
    </source>
</evidence>
<proteinExistence type="predicted"/>
<evidence type="ECO:0000313" key="3">
    <source>
        <dbReference type="Proteomes" id="UP001281614"/>
    </source>
</evidence>
<protein>
    <submittedName>
        <fullName evidence="2">Uncharacterized protein</fullName>
    </submittedName>
</protein>
<accession>A0AAD9Y6E6</accession>
<dbReference type="AlphaFoldDB" id="A0AAD9Y6E6"/>
<feature type="compositionally biased region" description="Low complexity" evidence="1">
    <location>
        <begin position="92"/>
        <end position="105"/>
    </location>
</feature>
<dbReference type="EMBL" id="VYYT01000433">
    <property type="protein sequence ID" value="KAK2736064.1"/>
    <property type="molecule type" value="Genomic_DNA"/>
</dbReference>
<keyword evidence="3" id="KW-1185">Reference proteome</keyword>
<evidence type="ECO:0000256" key="1">
    <source>
        <dbReference type="SAM" id="MobiDB-lite"/>
    </source>
</evidence>
<name>A0AAD9Y6E6_COLKA</name>
<feature type="region of interest" description="Disordered" evidence="1">
    <location>
        <begin position="92"/>
        <end position="149"/>
    </location>
</feature>
<comment type="caution">
    <text evidence="2">The sequence shown here is derived from an EMBL/GenBank/DDBJ whole genome shotgun (WGS) entry which is preliminary data.</text>
</comment>
<sequence length="149" mass="16535">MIRLHLAPSSSSIFCSQPPGAVAKPRPCDSFCRRLGAHRRLNPRPRPWIRWWTPPMSPAHLSPWAVYPPTAHPRPYPHSLGTIISLTSASRSYANSSSSPLPALPFDDHSPEPPSSAACMHPMRCETEPKKAGHLLDDHSQKLPILTRD</sequence>
<reference evidence="2" key="1">
    <citation type="submission" date="2023-02" db="EMBL/GenBank/DDBJ databases">
        <title>Colletotrichum kahawae CIFC_Que2 genome sequencing and assembly.</title>
        <authorList>
            <person name="Baroncelli R."/>
        </authorList>
    </citation>
    <scope>NUCLEOTIDE SEQUENCE</scope>
    <source>
        <strain evidence="2">CIFC_Que2</strain>
    </source>
</reference>